<dbReference type="EMBL" id="BGZK01000173">
    <property type="protein sequence ID" value="GBP25837.1"/>
    <property type="molecule type" value="Genomic_DNA"/>
</dbReference>
<sequence length="135" mass="16306">MVKLLVRRRRGLERALSRDDFHSHLWRMVDLQENPYSETWLVSQIMIREMFELWSSYFRSIKLELRVRLGLAAQDPPGSLVLCLHTSVTRHRTHRHLTHCHLTILHRYLHKWNGTHLQRLKIYIKDAIETLVYTN</sequence>
<evidence type="ECO:0000313" key="2">
    <source>
        <dbReference type="Proteomes" id="UP000299102"/>
    </source>
</evidence>
<accession>A0A4C1UIB5</accession>
<proteinExistence type="predicted"/>
<dbReference type="Proteomes" id="UP000299102">
    <property type="component" value="Unassembled WGS sequence"/>
</dbReference>
<organism evidence="1 2">
    <name type="scientific">Eumeta variegata</name>
    <name type="common">Bagworm moth</name>
    <name type="synonym">Eumeta japonica</name>
    <dbReference type="NCBI Taxonomy" id="151549"/>
    <lineage>
        <taxon>Eukaryota</taxon>
        <taxon>Metazoa</taxon>
        <taxon>Ecdysozoa</taxon>
        <taxon>Arthropoda</taxon>
        <taxon>Hexapoda</taxon>
        <taxon>Insecta</taxon>
        <taxon>Pterygota</taxon>
        <taxon>Neoptera</taxon>
        <taxon>Endopterygota</taxon>
        <taxon>Lepidoptera</taxon>
        <taxon>Glossata</taxon>
        <taxon>Ditrysia</taxon>
        <taxon>Tineoidea</taxon>
        <taxon>Psychidae</taxon>
        <taxon>Oiketicinae</taxon>
        <taxon>Eumeta</taxon>
    </lineage>
</organism>
<reference evidence="1 2" key="1">
    <citation type="journal article" date="2019" name="Commun. Biol.">
        <title>The bagworm genome reveals a unique fibroin gene that provides high tensile strength.</title>
        <authorList>
            <person name="Kono N."/>
            <person name="Nakamura H."/>
            <person name="Ohtoshi R."/>
            <person name="Tomita M."/>
            <person name="Numata K."/>
            <person name="Arakawa K."/>
        </authorList>
    </citation>
    <scope>NUCLEOTIDE SEQUENCE [LARGE SCALE GENOMIC DNA]</scope>
</reference>
<protein>
    <submittedName>
        <fullName evidence="1">Uncharacterized protein</fullName>
    </submittedName>
</protein>
<dbReference type="AlphaFoldDB" id="A0A4C1UIB5"/>
<name>A0A4C1UIB5_EUMVA</name>
<comment type="caution">
    <text evidence="1">The sequence shown here is derived from an EMBL/GenBank/DDBJ whole genome shotgun (WGS) entry which is preliminary data.</text>
</comment>
<evidence type="ECO:0000313" key="1">
    <source>
        <dbReference type="EMBL" id="GBP25837.1"/>
    </source>
</evidence>
<keyword evidence="2" id="KW-1185">Reference proteome</keyword>
<gene>
    <name evidence="1" type="ORF">EVAR_81716_1</name>
</gene>